<evidence type="ECO:0000256" key="3">
    <source>
        <dbReference type="PIRSR" id="PIRSR613078-2"/>
    </source>
</evidence>
<comment type="caution">
    <text evidence="4">The sequence shown here is derived from an EMBL/GenBank/DDBJ whole genome shotgun (WGS) entry which is preliminary data.</text>
</comment>
<dbReference type="SUPFAM" id="SSF53254">
    <property type="entry name" value="Phosphoglycerate mutase-like"/>
    <property type="match status" value="1"/>
</dbReference>
<dbReference type="Pfam" id="PF00300">
    <property type="entry name" value="His_Phos_1"/>
    <property type="match status" value="1"/>
</dbReference>
<dbReference type="GO" id="GO:0016791">
    <property type="term" value="F:phosphatase activity"/>
    <property type="evidence" value="ECO:0007669"/>
    <property type="project" value="TreeGrafter"/>
</dbReference>
<dbReference type="CDD" id="cd07067">
    <property type="entry name" value="HP_PGM_like"/>
    <property type="match status" value="1"/>
</dbReference>
<organism evidence="4 5">
    <name type="scientific">Candidatus Edwardsbacteria bacterium GWF2_54_11</name>
    <dbReference type="NCBI Taxonomy" id="1817851"/>
    <lineage>
        <taxon>Bacteria</taxon>
        <taxon>Candidatus Edwardsiibacteriota</taxon>
    </lineage>
</organism>
<protein>
    <recommendedName>
        <fullName evidence="6">Phosphoglycerate mutase</fullName>
    </recommendedName>
</protein>
<dbReference type="InterPro" id="IPR013078">
    <property type="entry name" value="His_Pase_superF_clade-1"/>
</dbReference>
<dbReference type="Proteomes" id="UP000177230">
    <property type="component" value="Unassembled WGS sequence"/>
</dbReference>
<evidence type="ECO:0000256" key="2">
    <source>
        <dbReference type="ARBA" id="ARBA00023235"/>
    </source>
</evidence>
<dbReference type="AlphaFoldDB" id="A0A1F5RIB0"/>
<dbReference type="Gene3D" id="3.40.50.1240">
    <property type="entry name" value="Phosphoglycerate mutase-like"/>
    <property type="match status" value="1"/>
</dbReference>
<dbReference type="SMART" id="SM00855">
    <property type="entry name" value="PGAM"/>
    <property type="match status" value="1"/>
</dbReference>
<dbReference type="PANTHER" id="PTHR48100">
    <property type="entry name" value="BROAD-SPECIFICITY PHOSPHATASE YOR283W-RELATED"/>
    <property type="match status" value="1"/>
</dbReference>
<feature type="binding site" evidence="3">
    <location>
        <position position="59"/>
    </location>
    <ligand>
        <name>substrate</name>
    </ligand>
</feature>
<evidence type="ECO:0008006" key="6">
    <source>
        <dbReference type="Google" id="ProtNLM"/>
    </source>
</evidence>
<dbReference type="PANTHER" id="PTHR48100:SF1">
    <property type="entry name" value="HISTIDINE PHOSPHATASE FAMILY PROTEIN-RELATED"/>
    <property type="match status" value="1"/>
</dbReference>
<dbReference type="PROSITE" id="PS00175">
    <property type="entry name" value="PG_MUTASE"/>
    <property type="match status" value="1"/>
</dbReference>
<keyword evidence="1" id="KW-0324">Glycolysis</keyword>
<dbReference type="InterPro" id="IPR001345">
    <property type="entry name" value="PG/BPGM_mutase_AS"/>
</dbReference>
<sequence length="212" mass="24177">MSVELILVRHGQTQWNREQIFRGSKDIELDETGRQQAEALGERLRSRRIDAIYSSSLKRAMYTAEAIARLQGLPVMVGPGLVDMCFGEWEGLAHQEVKQRYPKQYQAWRENPWKARIPGASNIKDIQAQSLRAIKGLIEDNLPESTVAVVTHRVILKLILMKMLNMGPEGFWNIKLSSCGLTTVEWDGKRFVLTCLNDTGHLDDLNIKQIDF</sequence>
<feature type="binding site" evidence="3">
    <location>
        <begin position="9"/>
        <end position="16"/>
    </location>
    <ligand>
        <name>substrate</name>
    </ligand>
</feature>
<reference evidence="4 5" key="1">
    <citation type="journal article" date="2016" name="Nat. Commun.">
        <title>Thousands of microbial genomes shed light on interconnected biogeochemical processes in an aquifer system.</title>
        <authorList>
            <person name="Anantharaman K."/>
            <person name="Brown C.T."/>
            <person name="Hug L.A."/>
            <person name="Sharon I."/>
            <person name="Castelle C.J."/>
            <person name="Probst A.J."/>
            <person name="Thomas B.C."/>
            <person name="Singh A."/>
            <person name="Wilkins M.J."/>
            <person name="Karaoz U."/>
            <person name="Brodie E.L."/>
            <person name="Williams K.H."/>
            <person name="Hubbard S.S."/>
            <person name="Banfield J.F."/>
        </authorList>
    </citation>
    <scope>NUCLEOTIDE SEQUENCE [LARGE SCALE GENOMIC DNA]</scope>
</reference>
<evidence type="ECO:0000313" key="4">
    <source>
        <dbReference type="EMBL" id="OGF13913.1"/>
    </source>
</evidence>
<accession>A0A1F5RIB0</accession>
<gene>
    <name evidence="4" type="ORF">A2024_10755</name>
</gene>
<evidence type="ECO:0000256" key="1">
    <source>
        <dbReference type="ARBA" id="ARBA00023152"/>
    </source>
</evidence>
<dbReference type="EMBL" id="MFFM01000011">
    <property type="protein sequence ID" value="OGF13913.1"/>
    <property type="molecule type" value="Genomic_DNA"/>
</dbReference>
<proteinExistence type="predicted"/>
<name>A0A1F5RIB0_9BACT</name>
<dbReference type="InterPro" id="IPR029033">
    <property type="entry name" value="His_PPase_superfam"/>
</dbReference>
<keyword evidence="2" id="KW-0413">Isomerase</keyword>
<dbReference type="GO" id="GO:0005737">
    <property type="term" value="C:cytoplasm"/>
    <property type="evidence" value="ECO:0007669"/>
    <property type="project" value="TreeGrafter"/>
</dbReference>
<evidence type="ECO:0000313" key="5">
    <source>
        <dbReference type="Proteomes" id="UP000177230"/>
    </source>
</evidence>
<dbReference type="InterPro" id="IPR050275">
    <property type="entry name" value="PGM_Phosphatase"/>
</dbReference>